<dbReference type="GO" id="GO:0005886">
    <property type="term" value="C:plasma membrane"/>
    <property type="evidence" value="ECO:0007669"/>
    <property type="project" value="TreeGrafter"/>
</dbReference>
<keyword evidence="9" id="KW-1185">Reference proteome</keyword>
<dbReference type="EMBL" id="PPGH01000011">
    <property type="protein sequence ID" value="PQJ97471.1"/>
    <property type="molecule type" value="Genomic_DNA"/>
</dbReference>
<evidence type="ECO:0000256" key="2">
    <source>
        <dbReference type="ARBA" id="ARBA00009399"/>
    </source>
</evidence>
<feature type="transmembrane region" description="Helical" evidence="6">
    <location>
        <begin position="69"/>
        <end position="90"/>
    </location>
</feature>
<accession>A0A2S7XVJ0</accession>
<evidence type="ECO:0000256" key="1">
    <source>
        <dbReference type="ARBA" id="ARBA00004141"/>
    </source>
</evidence>
<keyword evidence="3 6" id="KW-0812">Transmembrane</keyword>
<protein>
    <submittedName>
        <fullName evidence="8">GtrA family protein</fullName>
    </submittedName>
</protein>
<comment type="caution">
    <text evidence="8">The sequence shown here is derived from an EMBL/GenBank/DDBJ whole genome shotgun (WGS) entry which is preliminary data.</text>
</comment>
<reference evidence="8 9" key="1">
    <citation type="submission" date="2018-01" db="EMBL/GenBank/DDBJ databases">
        <title>The complete genome sequence of Chromatium okenii LaCa, a purple sulfur bacterium with a turbulent life.</title>
        <authorList>
            <person name="Luedin S.M."/>
            <person name="Liechti N."/>
            <person name="Storelli N."/>
            <person name="Danza F."/>
            <person name="Wittwer M."/>
            <person name="Pothier J.F."/>
            <person name="Tonolla M.A."/>
        </authorList>
    </citation>
    <scope>NUCLEOTIDE SEQUENCE [LARGE SCALE GENOMIC DNA]</scope>
    <source>
        <strain evidence="8 9">LaCa</strain>
    </source>
</reference>
<evidence type="ECO:0000313" key="8">
    <source>
        <dbReference type="EMBL" id="PQJ97471.1"/>
    </source>
</evidence>
<keyword evidence="5 6" id="KW-0472">Membrane</keyword>
<evidence type="ECO:0000256" key="6">
    <source>
        <dbReference type="SAM" id="Phobius"/>
    </source>
</evidence>
<comment type="similarity">
    <text evidence="2">Belongs to the GtrA family.</text>
</comment>
<dbReference type="RefSeq" id="WP_105072538.1">
    <property type="nucleotide sequence ID" value="NZ_PPGH01000011.1"/>
</dbReference>
<dbReference type="Proteomes" id="UP000239936">
    <property type="component" value="Unassembled WGS sequence"/>
</dbReference>
<evidence type="ECO:0000256" key="4">
    <source>
        <dbReference type="ARBA" id="ARBA00022989"/>
    </source>
</evidence>
<dbReference type="OrthoDB" id="5772132at2"/>
<dbReference type="GO" id="GO:0000271">
    <property type="term" value="P:polysaccharide biosynthetic process"/>
    <property type="evidence" value="ECO:0007669"/>
    <property type="project" value="InterPro"/>
</dbReference>
<name>A0A2S7XVJ0_9GAMM</name>
<dbReference type="AlphaFoldDB" id="A0A2S7XVJ0"/>
<keyword evidence="4 6" id="KW-1133">Transmembrane helix</keyword>
<dbReference type="InterPro" id="IPR051401">
    <property type="entry name" value="GtrA_CellWall_Glycosyl"/>
</dbReference>
<evidence type="ECO:0000313" key="9">
    <source>
        <dbReference type="Proteomes" id="UP000239936"/>
    </source>
</evidence>
<evidence type="ECO:0000256" key="5">
    <source>
        <dbReference type="ARBA" id="ARBA00023136"/>
    </source>
</evidence>
<evidence type="ECO:0000256" key="3">
    <source>
        <dbReference type="ARBA" id="ARBA00022692"/>
    </source>
</evidence>
<organism evidence="8 9">
    <name type="scientific">Chromatium okenii</name>
    <dbReference type="NCBI Taxonomy" id="61644"/>
    <lineage>
        <taxon>Bacteria</taxon>
        <taxon>Pseudomonadati</taxon>
        <taxon>Pseudomonadota</taxon>
        <taxon>Gammaproteobacteria</taxon>
        <taxon>Chromatiales</taxon>
        <taxon>Chromatiaceae</taxon>
        <taxon>Chromatium</taxon>
    </lineage>
</organism>
<dbReference type="PANTHER" id="PTHR38459">
    <property type="entry name" value="PROPHAGE BACTOPRENOL-LINKED GLUCOSE TRANSLOCASE HOMOLOG"/>
    <property type="match status" value="1"/>
</dbReference>
<evidence type="ECO:0000259" key="7">
    <source>
        <dbReference type="Pfam" id="PF04138"/>
    </source>
</evidence>
<dbReference type="PANTHER" id="PTHR38459:SF1">
    <property type="entry name" value="PROPHAGE BACTOPRENOL-LINKED GLUCOSE TRANSLOCASE HOMOLOG"/>
    <property type="match status" value="1"/>
</dbReference>
<feature type="transmembrane region" description="Helical" evidence="6">
    <location>
        <begin position="40"/>
        <end position="57"/>
    </location>
</feature>
<feature type="domain" description="GtrA/DPMS transmembrane" evidence="7">
    <location>
        <begin position="9"/>
        <end position="122"/>
    </location>
</feature>
<gene>
    <name evidence="8" type="ORF">CXB77_01605</name>
</gene>
<feature type="transmembrane region" description="Helical" evidence="6">
    <location>
        <begin position="7"/>
        <end position="28"/>
    </location>
</feature>
<sequence>MKWHVQLSRYALVGVASNAFGYFLYLLLTNVGMGYKSAMSLLYIVGVAQTFIFNRSWSFRHQGAMRGAFVRYVISYAIGYLLNLSVLWLAVDYFGFPHQIVQGAMIFTLALMLFLLQKYWVFLERDNHASIT</sequence>
<feature type="transmembrane region" description="Helical" evidence="6">
    <location>
        <begin position="96"/>
        <end position="116"/>
    </location>
</feature>
<comment type="subcellular location">
    <subcellularLocation>
        <location evidence="1">Membrane</location>
        <topology evidence="1">Multi-pass membrane protein</topology>
    </subcellularLocation>
</comment>
<dbReference type="InterPro" id="IPR007267">
    <property type="entry name" value="GtrA_DPMS_TM"/>
</dbReference>
<proteinExistence type="inferred from homology"/>
<dbReference type="Pfam" id="PF04138">
    <property type="entry name" value="GtrA_DPMS_TM"/>
    <property type="match status" value="1"/>
</dbReference>